<comment type="caution">
    <text evidence="1">Lacks conserved residue(s) required for the propagation of feature annotation.</text>
</comment>
<gene>
    <name evidence="4" type="ORF">OXX778_LOCUS5863</name>
</gene>
<dbReference type="PANTHER" id="PTHR14663:SF2">
    <property type="entry name" value="METHYLTRANSFERASE NSUN7-RELATED"/>
    <property type="match status" value="1"/>
</dbReference>
<dbReference type="Proteomes" id="UP000663879">
    <property type="component" value="Unassembled WGS sequence"/>
</dbReference>
<comment type="similarity">
    <text evidence="1">Belongs to the class I-like SAM-binding methyltransferase superfamily. RsmB/NOP family.</text>
</comment>
<protein>
    <recommendedName>
        <fullName evidence="3">SAM-dependent MTase RsmB/NOP-type domain-containing protein</fullName>
    </recommendedName>
</protein>
<sequence>MISTLNTSSAIREYISPASNKYSEHEIERMKLCGILFERKPNANQKFIKEFFRREPCLYNQVVYKNAARIFHCLKADLNENPILKTLKKQQAIEKGEDLQEKQITEVPKIDYEDGKEKKNTLQLAFSTLKFQKVLEDLLDECQFYGNYAQFKDEQSLVCTVLFDYMTRKFELRDKLIEEPFDNQDILVTEIENAIYKEKTDLAAELAKNRIRADATTIEELLPKELREVEQHRAELPLYCWVNQIKVSVPDIIEHLIQNEELHLVENKKYLDRKCFMIDPHCSNVLMFHFALRDKILHSDYVKNFELIVQDKSSCLAPYSVSKLLSKKDDVIITNLSGGLVAAFIGSVMEEYDGKVYVYGATNENRYDEISAKLQQIGVSKYVKLIREDFMDLKSDDPRLENAKVILINAPCSKSALMNPMEFLFQEGEDVRFLRDYTIDVNNPNKIKKCIQDETALLRHALKFPKIRAIVYQTYSKNSSENDQLITKLLSDFNENRKSMAFPYKLSPPLIALTADDIQNEEVIRNQKFLQFMPSNRMNGSFIGVIARDRDHEVNKEMRRAEGSSSAKKLKKNSAPQPATFEEKNFLKPSSPKKLLRRKSNSVKKLSANEAFSALEEEIKQLQIRNKLDMPVRPGNLVDTKSKMLLTGSLKTKSSLNLSNEQFLDRNQDFNSKLAFIGRLDSKSKLDAQMAPKRSSTPDEQSDLNRNKYGTNKDKTGSKKDFVKLNIERANNRQKKLDQLRPVFKYQRVNTSPKQVRFETNEKSNDNSDSFLNTTPNNSIYQTVEKLKKTEKDQENNLRFEKPKDHQKQLKFSITNIKFEMYPPSNVKQNLNRVHYHYVYHLSKLKKT</sequence>
<accession>A0A813S0J9</accession>
<name>A0A813S0J9_9BILA</name>
<feature type="region of interest" description="Disordered" evidence="2">
    <location>
        <begin position="686"/>
        <end position="718"/>
    </location>
</feature>
<dbReference type="GO" id="GO:0003723">
    <property type="term" value="F:RNA binding"/>
    <property type="evidence" value="ECO:0007669"/>
    <property type="project" value="UniProtKB-UniRule"/>
</dbReference>
<evidence type="ECO:0000259" key="3">
    <source>
        <dbReference type="PROSITE" id="PS51686"/>
    </source>
</evidence>
<feature type="domain" description="SAM-dependent MTase RsmB/NOP-type" evidence="3">
    <location>
        <begin position="228"/>
        <end position="549"/>
    </location>
</feature>
<keyword evidence="1" id="KW-0489">Methyltransferase</keyword>
<dbReference type="OrthoDB" id="6817893at2759"/>
<dbReference type="AlphaFoldDB" id="A0A813S0J9"/>
<evidence type="ECO:0000313" key="4">
    <source>
        <dbReference type="EMBL" id="CAF0788871.1"/>
    </source>
</evidence>
<dbReference type="Gene3D" id="3.40.50.150">
    <property type="entry name" value="Vaccinia Virus protein VP39"/>
    <property type="match status" value="1"/>
</dbReference>
<feature type="compositionally biased region" description="Basic and acidic residues" evidence="2">
    <location>
        <begin position="703"/>
        <end position="718"/>
    </location>
</feature>
<dbReference type="Gene3D" id="3.30.70.1170">
    <property type="entry name" value="Sun protein, domain 3"/>
    <property type="match status" value="1"/>
</dbReference>
<feature type="region of interest" description="Disordered" evidence="2">
    <location>
        <begin position="557"/>
        <end position="602"/>
    </location>
</feature>
<keyword evidence="1" id="KW-0808">Transferase</keyword>
<reference evidence="4" key="1">
    <citation type="submission" date="2021-02" db="EMBL/GenBank/DDBJ databases">
        <authorList>
            <person name="Nowell W R."/>
        </authorList>
    </citation>
    <scope>NUCLEOTIDE SEQUENCE</scope>
    <source>
        <strain evidence="4">Ploen Becks lab</strain>
    </source>
</reference>
<dbReference type="EMBL" id="CAJNOC010000662">
    <property type="protein sequence ID" value="CAF0788871.1"/>
    <property type="molecule type" value="Genomic_DNA"/>
</dbReference>
<dbReference type="GO" id="GO:0008168">
    <property type="term" value="F:methyltransferase activity"/>
    <property type="evidence" value="ECO:0007669"/>
    <property type="project" value="UniProtKB-KW"/>
</dbReference>
<keyword evidence="5" id="KW-1185">Reference proteome</keyword>
<evidence type="ECO:0000313" key="5">
    <source>
        <dbReference type="Proteomes" id="UP000663879"/>
    </source>
</evidence>
<evidence type="ECO:0000256" key="2">
    <source>
        <dbReference type="SAM" id="MobiDB-lite"/>
    </source>
</evidence>
<dbReference type="SUPFAM" id="SSF53335">
    <property type="entry name" value="S-adenosyl-L-methionine-dependent methyltransferases"/>
    <property type="match status" value="1"/>
</dbReference>
<comment type="caution">
    <text evidence="4">The sequence shown here is derived from an EMBL/GenBank/DDBJ whole genome shotgun (WGS) entry which is preliminary data.</text>
</comment>
<dbReference type="PROSITE" id="PS51686">
    <property type="entry name" value="SAM_MT_RSMB_NOP"/>
    <property type="match status" value="1"/>
</dbReference>
<feature type="region of interest" description="Disordered" evidence="2">
    <location>
        <begin position="755"/>
        <end position="777"/>
    </location>
</feature>
<evidence type="ECO:0000256" key="1">
    <source>
        <dbReference type="PROSITE-ProRule" id="PRU01023"/>
    </source>
</evidence>
<organism evidence="4 5">
    <name type="scientific">Brachionus calyciflorus</name>
    <dbReference type="NCBI Taxonomy" id="104777"/>
    <lineage>
        <taxon>Eukaryota</taxon>
        <taxon>Metazoa</taxon>
        <taxon>Spiralia</taxon>
        <taxon>Gnathifera</taxon>
        <taxon>Rotifera</taxon>
        <taxon>Eurotatoria</taxon>
        <taxon>Monogononta</taxon>
        <taxon>Pseudotrocha</taxon>
        <taxon>Ploima</taxon>
        <taxon>Brachionidae</taxon>
        <taxon>Brachionus</taxon>
    </lineage>
</organism>
<feature type="compositionally biased region" description="Basic and acidic residues" evidence="2">
    <location>
        <begin position="756"/>
        <end position="766"/>
    </location>
</feature>
<dbReference type="GO" id="GO:0032259">
    <property type="term" value="P:methylation"/>
    <property type="evidence" value="ECO:0007669"/>
    <property type="project" value="UniProtKB-KW"/>
</dbReference>
<dbReference type="InterPro" id="IPR001678">
    <property type="entry name" value="MeTrfase_RsmB-F_NOP2_dom"/>
</dbReference>
<proteinExistence type="inferred from homology"/>
<feature type="binding site" evidence="1">
    <location>
        <position position="389"/>
    </location>
    <ligand>
        <name>S-adenosyl-L-methionine</name>
        <dbReference type="ChEBI" id="CHEBI:59789"/>
    </ligand>
</feature>
<dbReference type="PANTHER" id="PTHR14663">
    <property type="entry name" value="METHYLTRANSFERASE NSUN7-RELATED"/>
    <property type="match status" value="1"/>
</dbReference>
<dbReference type="InterPro" id="IPR029063">
    <property type="entry name" value="SAM-dependent_MTases_sf"/>
</dbReference>
<keyword evidence="1" id="KW-0694">RNA-binding</keyword>
<dbReference type="InterPro" id="IPR042620">
    <property type="entry name" value="NSUN7"/>
</dbReference>
<keyword evidence="1" id="KW-0949">S-adenosyl-L-methionine</keyword>
<feature type="compositionally biased region" description="Polar residues" evidence="2">
    <location>
        <begin position="767"/>
        <end position="777"/>
    </location>
</feature>